<keyword evidence="4 7" id="KW-0812">Transmembrane</keyword>
<evidence type="ECO:0000256" key="4">
    <source>
        <dbReference type="ARBA" id="ARBA00022692"/>
    </source>
</evidence>
<dbReference type="InterPro" id="IPR032818">
    <property type="entry name" value="DedA-like"/>
</dbReference>
<dbReference type="InterPro" id="IPR032816">
    <property type="entry name" value="VTT_dom"/>
</dbReference>
<dbReference type="Pfam" id="PF09335">
    <property type="entry name" value="VTT_dom"/>
    <property type="match status" value="1"/>
</dbReference>
<dbReference type="GO" id="GO:0005886">
    <property type="term" value="C:plasma membrane"/>
    <property type="evidence" value="ECO:0007669"/>
    <property type="project" value="UniProtKB-SubCell"/>
</dbReference>
<dbReference type="InterPro" id="IPR000326">
    <property type="entry name" value="PAP2/HPO"/>
</dbReference>
<dbReference type="RefSeq" id="WP_259314308.1">
    <property type="nucleotide sequence ID" value="NZ_CP087164.1"/>
</dbReference>
<feature type="transmembrane region" description="Helical" evidence="7">
    <location>
        <begin position="365"/>
        <end position="387"/>
    </location>
</feature>
<keyword evidence="10" id="KW-1185">Reference proteome</keyword>
<evidence type="ECO:0000256" key="6">
    <source>
        <dbReference type="ARBA" id="ARBA00023136"/>
    </source>
</evidence>
<feature type="transmembrane region" description="Helical" evidence="7">
    <location>
        <begin position="192"/>
        <end position="215"/>
    </location>
</feature>
<dbReference type="PANTHER" id="PTHR30353:SF15">
    <property type="entry name" value="INNER MEMBRANE PROTEIN YABI"/>
    <property type="match status" value="1"/>
</dbReference>
<organism evidence="9 10">
    <name type="scientific">Capillimicrobium parvum</name>
    <dbReference type="NCBI Taxonomy" id="2884022"/>
    <lineage>
        <taxon>Bacteria</taxon>
        <taxon>Bacillati</taxon>
        <taxon>Actinomycetota</taxon>
        <taxon>Thermoleophilia</taxon>
        <taxon>Solirubrobacterales</taxon>
        <taxon>Capillimicrobiaceae</taxon>
        <taxon>Capillimicrobium</taxon>
    </lineage>
</organism>
<dbReference type="SMART" id="SM00014">
    <property type="entry name" value="acidPPc"/>
    <property type="match status" value="1"/>
</dbReference>
<proteinExistence type="inferred from homology"/>
<feature type="transmembrane region" description="Helical" evidence="7">
    <location>
        <begin position="29"/>
        <end position="50"/>
    </location>
</feature>
<feature type="transmembrane region" description="Helical" evidence="7">
    <location>
        <begin position="494"/>
        <end position="515"/>
    </location>
</feature>
<gene>
    <name evidence="9" type="ORF">DSM104329_01023</name>
</gene>
<dbReference type="KEGG" id="sbae:DSM104329_01023"/>
<protein>
    <recommendedName>
        <fullName evidence="8">Phosphatidic acid phosphatase type 2/haloperoxidase domain-containing protein</fullName>
    </recommendedName>
</protein>
<feature type="transmembrane region" description="Helical" evidence="7">
    <location>
        <begin position="309"/>
        <end position="332"/>
    </location>
</feature>
<keyword evidence="3" id="KW-1003">Cell membrane</keyword>
<feature type="transmembrane region" description="Helical" evidence="7">
    <location>
        <begin position="227"/>
        <end position="249"/>
    </location>
</feature>
<feature type="transmembrane region" description="Helical" evidence="7">
    <location>
        <begin position="62"/>
        <end position="86"/>
    </location>
</feature>
<evidence type="ECO:0000313" key="9">
    <source>
        <dbReference type="EMBL" id="UGS34644.1"/>
    </source>
</evidence>
<evidence type="ECO:0000313" key="10">
    <source>
        <dbReference type="Proteomes" id="UP001162834"/>
    </source>
</evidence>
<name>A0A9E6XUF4_9ACTN</name>
<feature type="transmembrane region" description="Helical" evidence="7">
    <location>
        <begin position="394"/>
        <end position="416"/>
    </location>
</feature>
<evidence type="ECO:0000259" key="8">
    <source>
        <dbReference type="SMART" id="SM00014"/>
    </source>
</evidence>
<dbReference type="EMBL" id="CP087164">
    <property type="protein sequence ID" value="UGS34644.1"/>
    <property type="molecule type" value="Genomic_DNA"/>
</dbReference>
<evidence type="ECO:0000256" key="7">
    <source>
        <dbReference type="SAM" id="Phobius"/>
    </source>
</evidence>
<evidence type="ECO:0000256" key="1">
    <source>
        <dbReference type="ARBA" id="ARBA00004651"/>
    </source>
</evidence>
<evidence type="ECO:0000256" key="2">
    <source>
        <dbReference type="ARBA" id="ARBA00010792"/>
    </source>
</evidence>
<evidence type="ECO:0000256" key="3">
    <source>
        <dbReference type="ARBA" id="ARBA00022475"/>
    </source>
</evidence>
<comment type="subcellular location">
    <subcellularLocation>
        <location evidence="1">Cell membrane</location>
        <topology evidence="1">Multi-pass membrane protein</topology>
    </subcellularLocation>
</comment>
<feature type="domain" description="Phosphatidic acid phosphatase type 2/haloperoxidase" evidence="8">
    <location>
        <begin position="395"/>
        <end position="505"/>
    </location>
</feature>
<dbReference type="InterPro" id="IPR036938">
    <property type="entry name" value="PAP2/HPO_sf"/>
</dbReference>
<reference evidence="9" key="1">
    <citation type="journal article" date="2022" name="Int. J. Syst. Evol. Microbiol.">
        <title>Pseudomonas aegrilactucae sp. nov. and Pseudomonas morbosilactucae sp. nov., pathogens causing bacterial rot of lettuce in Japan.</title>
        <authorList>
            <person name="Sawada H."/>
            <person name="Fujikawa T."/>
            <person name="Satou M."/>
        </authorList>
    </citation>
    <scope>NUCLEOTIDE SEQUENCE</scope>
    <source>
        <strain evidence="9">0166_1</strain>
    </source>
</reference>
<dbReference type="SUPFAM" id="SSF48317">
    <property type="entry name" value="Acid phosphatase/Vanadium-dependent haloperoxidase"/>
    <property type="match status" value="1"/>
</dbReference>
<dbReference type="Pfam" id="PF01569">
    <property type="entry name" value="PAP2"/>
    <property type="match status" value="1"/>
</dbReference>
<accession>A0A9E6XUF4</accession>
<dbReference type="Gene3D" id="1.20.144.10">
    <property type="entry name" value="Phosphatidic acid phosphatase type 2/haloperoxidase"/>
    <property type="match status" value="2"/>
</dbReference>
<feature type="transmembrane region" description="Helical" evidence="7">
    <location>
        <begin position="436"/>
        <end position="455"/>
    </location>
</feature>
<dbReference type="PANTHER" id="PTHR30353">
    <property type="entry name" value="INNER MEMBRANE PROTEIN DEDA-RELATED"/>
    <property type="match status" value="1"/>
</dbReference>
<feature type="transmembrane region" description="Helical" evidence="7">
    <location>
        <begin position="462"/>
        <end position="482"/>
    </location>
</feature>
<keyword evidence="5 7" id="KW-1133">Transmembrane helix</keyword>
<dbReference type="Proteomes" id="UP001162834">
    <property type="component" value="Chromosome"/>
</dbReference>
<sequence>MKIIPLLAAIALAAWLVWRRRKLGRVELGIGIVVVAALGVYSTGVIHLPSLEHLIEDLGQALGPWTYLLVGVMAFLETGAFVGLVAPGETTILVGGVVAGQGEINIFALIALVWFCAVAGDLTSYMLGRRLGREFLERHGSKVKITHERLEQVERFFDRHGGKAVLIGRFVGLIRAVAPFIAGSSRMPLRRFLPYDIIGAGLWGTTFCVLGYIFWQSFGTIADYAGRGALALGTVIVVVVGGIWAYRWLRVAENREKAHAWLHKQAERPLLRPVAAVVRPVVRRVVVPVSRRLKGPARFTLERFTPGDLGLEVTTLFAIAAVGSFGFVALAFNVGPGDAPLVTDRRAFELADDLRADWLVDVARAVTWLGSIWVVIPVSAVVAAILARRRRWGAVAVLAAGLALTVIAVNVTKAIVDRPRPEGALVATNSSSYPSGHAANSIAWVAIAVLLSRFVPRLAGRAFVLVIGIVISVAVGLSRIYLHAHWLSDVLGGWGLAATIYALCGVIGLVVAYIGKNQVAR</sequence>
<evidence type="ECO:0000256" key="5">
    <source>
        <dbReference type="ARBA" id="ARBA00022989"/>
    </source>
</evidence>
<keyword evidence="6 7" id="KW-0472">Membrane</keyword>
<dbReference type="AlphaFoldDB" id="A0A9E6XUF4"/>
<comment type="similarity">
    <text evidence="2">Belongs to the DedA family.</text>
</comment>
<dbReference type="CDD" id="cd03392">
    <property type="entry name" value="PAP2_like_2"/>
    <property type="match status" value="1"/>
</dbReference>